<dbReference type="Proteomes" id="UP000559860">
    <property type="component" value="Unassembled WGS sequence"/>
</dbReference>
<comment type="caution">
    <text evidence="2">The sequence shown here is derived from an EMBL/GenBank/DDBJ whole genome shotgun (WGS) entry which is preliminary data.</text>
</comment>
<dbReference type="AlphaFoldDB" id="A0A7W4ITK4"/>
<evidence type="ECO:0000313" key="3">
    <source>
        <dbReference type="Proteomes" id="UP000559860"/>
    </source>
</evidence>
<evidence type="ECO:0000313" key="2">
    <source>
        <dbReference type="EMBL" id="MBB2168865.1"/>
    </source>
</evidence>
<dbReference type="PANTHER" id="PTHR40278">
    <property type="entry name" value="DNA UTILIZATION PROTEIN HOFN"/>
    <property type="match status" value="1"/>
</dbReference>
<dbReference type="EMBL" id="JABEQD010000006">
    <property type="protein sequence ID" value="MBB2168865.1"/>
    <property type="molecule type" value="Genomic_DNA"/>
</dbReference>
<protein>
    <submittedName>
        <fullName evidence="2">PilN domain-containing protein</fullName>
    </submittedName>
</protein>
<dbReference type="Gene3D" id="3.30.420.380">
    <property type="match status" value="1"/>
</dbReference>
<dbReference type="InterPro" id="IPR043129">
    <property type="entry name" value="ATPase_NBD"/>
</dbReference>
<dbReference type="SUPFAM" id="SSF53067">
    <property type="entry name" value="Actin-like ATPase domain"/>
    <property type="match status" value="1"/>
</dbReference>
<keyword evidence="1" id="KW-0472">Membrane</keyword>
<dbReference type="PANTHER" id="PTHR40278:SF1">
    <property type="entry name" value="DNA UTILIZATION PROTEIN HOFN"/>
    <property type="match status" value="1"/>
</dbReference>
<keyword evidence="3" id="KW-1185">Reference proteome</keyword>
<feature type="transmembrane region" description="Helical" evidence="1">
    <location>
        <begin position="146"/>
        <end position="168"/>
    </location>
</feature>
<accession>A0A7W4ITK4</accession>
<organism evidence="2 3">
    <name type="scientific">Gluconacetobacter aggeris</name>
    <dbReference type="NCBI Taxonomy" id="1286186"/>
    <lineage>
        <taxon>Bacteria</taxon>
        <taxon>Pseudomonadati</taxon>
        <taxon>Pseudomonadota</taxon>
        <taxon>Alphaproteobacteria</taxon>
        <taxon>Acetobacterales</taxon>
        <taxon>Acetobacteraceae</taxon>
        <taxon>Gluconacetobacter</taxon>
    </lineage>
</organism>
<gene>
    <name evidence="2" type="ORF">HLH36_10935</name>
</gene>
<dbReference type="InterPro" id="IPR007813">
    <property type="entry name" value="PilN"/>
</dbReference>
<keyword evidence="1" id="KW-1133">Transmembrane helix</keyword>
<proteinExistence type="predicted"/>
<dbReference type="RefSeq" id="WP_182986395.1">
    <property type="nucleotide sequence ID" value="NZ_JABEQD010000006.1"/>
</dbReference>
<sequence length="345" mass="37790">MIARLLFAWWWRQIRSLIPERVRLARLQSPPRLVAAWNGQSLSLSLERQGRSTPLGTLGLSEAADAETQATCRAIQAGRYHPTETILLLPPSMVMQREVTLPAATETDLDGTLAYEMDRLTPFSADALFYSHTIIRRDAALNQVRILLSLVLRASVSTPLGMLASLGIQPDRLDDATRSVPIPLKTDRSPWRSLKDTRILVAAGATLLPALVVALLFWRQATEQAALSARIAALRPAALQAAMLRREAEDRQAGETVIAATRRQWGDPMAVLAATTQMLPDNSFLTDLSLRQGQLIISGQSPEATGLIQVLSRTPLFRNPAFVAPVTRVTGQNASVFSIRVDVGH</sequence>
<feature type="transmembrane region" description="Helical" evidence="1">
    <location>
        <begin position="199"/>
        <end position="218"/>
    </location>
</feature>
<dbReference type="InterPro" id="IPR052534">
    <property type="entry name" value="Extracell_DNA_Util/SecSys_Comp"/>
</dbReference>
<reference evidence="2 3" key="1">
    <citation type="submission" date="2020-04" db="EMBL/GenBank/DDBJ databases">
        <title>Description of novel Gluconacetobacter.</title>
        <authorList>
            <person name="Sombolestani A."/>
        </authorList>
    </citation>
    <scope>NUCLEOTIDE SEQUENCE [LARGE SCALE GENOMIC DNA]</scope>
    <source>
        <strain evidence="2 3">LMG 27801</strain>
    </source>
</reference>
<evidence type="ECO:0000256" key="1">
    <source>
        <dbReference type="SAM" id="Phobius"/>
    </source>
</evidence>
<name>A0A7W4ITK4_9PROT</name>
<keyword evidence="1" id="KW-0812">Transmembrane</keyword>
<dbReference type="Pfam" id="PF05137">
    <property type="entry name" value="PilN"/>
    <property type="match status" value="1"/>
</dbReference>